<organism evidence="3 4">
    <name type="scientific">Gigaspora margarita</name>
    <dbReference type="NCBI Taxonomy" id="4874"/>
    <lineage>
        <taxon>Eukaryota</taxon>
        <taxon>Fungi</taxon>
        <taxon>Fungi incertae sedis</taxon>
        <taxon>Mucoromycota</taxon>
        <taxon>Glomeromycotina</taxon>
        <taxon>Glomeromycetes</taxon>
        <taxon>Diversisporales</taxon>
        <taxon>Gigasporaceae</taxon>
        <taxon>Gigaspora</taxon>
    </lineage>
</organism>
<dbReference type="OrthoDB" id="2433396at2759"/>
<keyword evidence="4" id="KW-1185">Reference proteome</keyword>
<keyword evidence="2" id="KW-0472">Membrane</keyword>
<feature type="compositionally biased region" description="Low complexity" evidence="1">
    <location>
        <begin position="398"/>
        <end position="407"/>
    </location>
</feature>
<dbReference type="EMBL" id="WTPW01001056">
    <property type="protein sequence ID" value="KAF0459626.1"/>
    <property type="molecule type" value="Genomic_DNA"/>
</dbReference>
<dbReference type="Proteomes" id="UP000439903">
    <property type="component" value="Unassembled WGS sequence"/>
</dbReference>
<feature type="transmembrane region" description="Helical" evidence="2">
    <location>
        <begin position="20"/>
        <end position="50"/>
    </location>
</feature>
<evidence type="ECO:0000256" key="2">
    <source>
        <dbReference type="SAM" id="Phobius"/>
    </source>
</evidence>
<reference evidence="3 4" key="1">
    <citation type="journal article" date="2019" name="Environ. Microbiol.">
        <title>At the nexus of three kingdoms: the genome of the mycorrhizal fungus Gigaspora margarita provides insights into plant, endobacterial and fungal interactions.</title>
        <authorList>
            <person name="Venice F."/>
            <person name="Ghignone S."/>
            <person name="Salvioli di Fossalunga A."/>
            <person name="Amselem J."/>
            <person name="Novero M."/>
            <person name="Xianan X."/>
            <person name="Sedzielewska Toro K."/>
            <person name="Morin E."/>
            <person name="Lipzen A."/>
            <person name="Grigoriev I.V."/>
            <person name="Henrissat B."/>
            <person name="Martin F.M."/>
            <person name="Bonfante P."/>
        </authorList>
    </citation>
    <scope>NUCLEOTIDE SEQUENCE [LARGE SCALE GENOMIC DNA]</scope>
    <source>
        <strain evidence="3 4">BEG34</strain>
    </source>
</reference>
<protein>
    <submittedName>
        <fullName evidence="3">Serine-rich adhesin for platelets-like isoform x1</fullName>
    </submittedName>
</protein>
<gene>
    <name evidence="3" type="ORF">F8M41_000716</name>
</gene>
<name>A0A8H3XIK7_GIGMA</name>
<proteinExistence type="predicted"/>
<feature type="region of interest" description="Disordered" evidence="1">
    <location>
        <begin position="397"/>
        <end position="428"/>
    </location>
</feature>
<keyword evidence="2" id="KW-1133">Transmembrane helix</keyword>
<evidence type="ECO:0000313" key="3">
    <source>
        <dbReference type="EMBL" id="KAF0459626.1"/>
    </source>
</evidence>
<feature type="transmembrane region" description="Helical" evidence="2">
    <location>
        <begin position="308"/>
        <end position="336"/>
    </location>
</feature>
<evidence type="ECO:0000256" key="1">
    <source>
        <dbReference type="SAM" id="MobiDB-lite"/>
    </source>
</evidence>
<sequence>MTKIVYESKNIFQKYSKTEPFILVCLRGTCLIISIIILIIYFAFLAYFIATDKPHLMTVLVPKPYIPVPDMTFSSAFNFSMKCQFQYLDRLSTDEDTNLCAKYINATQCSTETDENRFDGRCTGQFDTRNWLSAPQNMLNYTIVPSQTKFYAISFTFYRTPNDTGYNASSDTGMKVRVVESTFNPMRINDHLKGLIKWIDEFYAERLNNLNLHVLSSQQLNQMYISRKQRYYQIPSFLNVIGIPPVYFKVPFIDSTFESVKIPSITFNNVSSTDLLLGDIYGILFIGNNNWMEEIQTESRSISILNALALFAAFYGLLMGIYVCLFGFIAVTPWGICQRTCCRRRSKEKLYRRFAPGGIPLISQSRVHKTIPERIDAVENFIKLFLLNVDDYADLEPETTVPETKPPSSKLSYIGGGSIGDEEKVPRRRVNNPVSFADSMSSANTLVGAPPDGEQTISNIKPSESMMLSPNNPPLHSIEEEITSEPSQTTINRERKLSDSDISSITTVGASPDDYQTITNVKPSGSMTLSPNNTPNKTSLHPIKEEITSEPTTQVTIDRKISDSNISSSHSITSIIYVDQNNNELDRIESDRHSNMSTERRTIHLENIDDDVDPNSIPRSGGLIVPNGRQRRSSSVSTTTYIDNYIDDVDQNAFPGSGGLLVPGGRQRRLSSVSTTTVVSHVSRVSRVIVHDGDSVIEHVGELGDVSEIETEVVEEVEEIIETVETEIKTEIEEQME</sequence>
<dbReference type="AlphaFoldDB" id="A0A8H3XIK7"/>
<keyword evidence="2" id="KW-0812">Transmembrane</keyword>
<accession>A0A8H3XIK7</accession>
<comment type="caution">
    <text evidence="3">The sequence shown here is derived from an EMBL/GenBank/DDBJ whole genome shotgun (WGS) entry which is preliminary data.</text>
</comment>
<evidence type="ECO:0000313" key="4">
    <source>
        <dbReference type="Proteomes" id="UP000439903"/>
    </source>
</evidence>
<feature type="region of interest" description="Disordered" evidence="1">
    <location>
        <begin position="609"/>
        <end position="631"/>
    </location>
</feature>